<dbReference type="OrthoDB" id="2582440at2"/>
<dbReference type="InterPro" id="IPR051553">
    <property type="entry name" value="Ran_GTPase-activating"/>
</dbReference>
<dbReference type="InterPro" id="IPR026444">
    <property type="entry name" value="Secre_tail"/>
</dbReference>
<evidence type="ECO:0008006" key="5">
    <source>
        <dbReference type="Google" id="ProtNLM"/>
    </source>
</evidence>
<feature type="region of interest" description="Disordered" evidence="2">
    <location>
        <begin position="492"/>
        <end position="511"/>
    </location>
</feature>
<protein>
    <recommendedName>
        <fullName evidence="5">Secretion system C-terminal sorting domain-containing protein</fullName>
    </recommendedName>
</protein>
<proteinExistence type="predicted"/>
<dbReference type="NCBIfam" id="NF033708">
    <property type="entry name" value="T9SS_Cterm_ChiA"/>
    <property type="match status" value="1"/>
</dbReference>
<dbReference type="PROSITE" id="PS50012">
    <property type="entry name" value="RCC1_3"/>
    <property type="match status" value="2"/>
</dbReference>
<dbReference type="Gene3D" id="2.130.10.30">
    <property type="entry name" value="Regulator of chromosome condensation 1/beta-lactamase-inhibitor protein II"/>
    <property type="match status" value="2"/>
</dbReference>
<name>A0A1W6MHC9_9FLAO</name>
<dbReference type="GO" id="GO:0005737">
    <property type="term" value="C:cytoplasm"/>
    <property type="evidence" value="ECO:0007669"/>
    <property type="project" value="TreeGrafter"/>
</dbReference>
<evidence type="ECO:0000313" key="3">
    <source>
        <dbReference type="EMBL" id="ARN77024.1"/>
    </source>
</evidence>
<dbReference type="RefSeq" id="WP_085765823.1">
    <property type="nucleotide sequence ID" value="NZ_CP019344.1"/>
</dbReference>
<dbReference type="PANTHER" id="PTHR45982">
    <property type="entry name" value="REGULATOR OF CHROMOSOME CONDENSATION"/>
    <property type="match status" value="1"/>
</dbReference>
<keyword evidence="1" id="KW-0732">Signal</keyword>
<gene>
    <name evidence="3" type="ORF">BST97_02860</name>
</gene>
<evidence type="ECO:0000256" key="2">
    <source>
        <dbReference type="SAM" id="MobiDB-lite"/>
    </source>
</evidence>
<dbReference type="AlphaFoldDB" id="A0A1W6MHC9"/>
<dbReference type="SUPFAM" id="SSF50985">
    <property type="entry name" value="RCC1/BLIP-II"/>
    <property type="match status" value="2"/>
</dbReference>
<evidence type="ECO:0000256" key="1">
    <source>
        <dbReference type="ARBA" id="ARBA00022729"/>
    </source>
</evidence>
<dbReference type="InterPro" id="IPR009091">
    <property type="entry name" value="RCC1/BLIP-II"/>
</dbReference>
<feature type="compositionally biased region" description="Low complexity" evidence="2">
    <location>
        <begin position="492"/>
        <end position="503"/>
    </location>
</feature>
<organism evidence="3 4">
    <name type="scientific">Nonlabens spongiae</name>
    <dbReference type="NCBI Taxonomy" id="331648"/>
    <lineage>
        <taxon>Bacteria</taxon>
        <taxon>Pseudomonadati</taxon>
        <taxon>Bacteroidota</taxon>
        <taxon>Flavobacteriia</taxon>
        <taxon>Flavobacteriales</taxon>
        <taxon>Flavobacteriaceae</taxon>
        <taxon>Nonlabens</taxon>
    </lineage>
</organism>
<dbReference type="Gene3D" id="2.60.120.200">
    <property type="match status" value="1"/>
</dbReference>
<dbReference type="EMBL" id="CP019344">
    <property type="protein sequence ID" value="ARN77024.1"/>
    <property type="molecule type" value="Genomic_DNA"/>
</dbReference>
<keyword evidence="4" id="KW-1185">Reference proteome</keyword>
<dbReference type="Pfam" id="PF00415">
    <property type="entry name" value="RCC1"/>
    <property type="match status" value="2"/>
</dbReference>
<dbReference type="PANTHER" id="PTHR45982:SF1">
    <property type="entry name" value="REGULATOR OF CHROMOSOME CONDENSATION"/>
    <property type="match status" value="1"/>
</dbReference>
<evidence type="ECO:0000313" key="4">
    <source>
        <dbReference type="Proteomes" id="UP000193431"/>
    </source>
</evidence>
<dbReference type="STRING" id="331648.BST97_02860"/>
<sequence>MDEVRLWDYALSQEEILGRMNCEVASDESGLSLYFTFDGGVANENNASMASVVNEVTGNNNGGLMNFALSGTTSNRIDGSPILSGVTNPETPTPISFNYQLNDVAAPLSAIIGAGGTGLNWYTSLTGVSSTAAPTPDTSVIGGQTYWVTSINVNGCESELVPVYVAVTPNVEYGCWQMVDTGATHTLAIAENGSLWSWGTNTNGQLGLNDNTARGTPNLVNSDTDWISIATGSGISFALKSNGTLWSWGLNDVGQLGQGDNVERLVPTQVGSDTNWLSIHKTDNSGFAIKSDHSLWVTGSNSNGKLGLGDTNNRNSFTQVGTSTDWAQASGNTHGSLAIKTNGTLWTAGSATYSSSDSNSSFSQIGTDTNWQKIAFGNINAFALKNNGDLYSAGLSLPFGGLGRSHTTGSGFAKVLGGGYKDVMSGGLGATAAIKYDGSLWTWGMIARSGISSTGQPYEPIQVGTDLNWDSITGASGSFIIKKTDNSIWKRGNNSNGHLGSSSPDPSTPTKIACPCDTTTTWDSGAWTNGTPDTTKNAIFLSDYTGTGFSSCSVNVSNSANVVISTGEVLFVENAVTVESGASLEFQNDAYLFQGNDAVNSGEIIMNVESAPMVRQEYTGWGSPVAGQNLQAFSPQTLSNRFYTYDPAGTTAATAWNAVADPSTTSFANSTGYLIRVANNWSSTTPSPYQGVFTGVPNNGSYTILGSAGYNLLGNPYPSPIDAVQFIDANVARGIGALYYWTHEAAQDGSYTAQSNYASFSKAGGVAAAAGGTAPVRVIQTGQGFFADIASAGYIDFNNSLRRIQGDNSLFKSNTSPVPPNDKHRIWLNLTNSTSSFNQIMIAYMDNATNDFDLGIDAKVLTNSPSYLSSLTNNEELVIQGRAAFNINDEVELSITVDTADTYEISAAQFDGIFLSQQFYLWDKQLKVIHDIKNSSYTFQMSPGTYNSRFAIIYQNTTLGINTTEMDPTTVFVNTLNEIVVQNRNISLDKVEVFDIAGKLLYAKSAINDHTHKVTIDLSSAVYLVRTTTTENHSNITKIIKN</sequence>
<dbReference type="GO" id="GO:0005085">
    <property type="term" value="F:guanyl-nucleotide exchange factor activity"/>
    <property type="evidence" value="ECO:0007669"/>
    <property type="project" value="TreeGrafter"/>
</dbReference>
<dbReference type="InterPro" id="IPR000408">
    <property type="entry name" value="Reg_chr_condens"/>
</dbReference>
<dbReference type="PRINTS" id="PR00633">
    <property type="entry name" value="RCCNDNSATION"/>
</dbReference>
<dbReference type="Proteomes" id="UP000193431">
    <property type="component" value="Chromosome"/>
</dbReference>
<reference evidence="3 4" key="1">
    <citation type="submission" date="2016-11" db="EMBL/GenBank/DDBJ databases">
        <title>Trade-off between light-utilization and light-protection in marine flavobacteria.</title>
        <authorList>
            <person name="Kumagai Y."/>
        </authorList>
    </citation>
    <scope>NUCLEOTIDE SEQUENCE [LARGE SCALE GENOMIC DNA]</scope>
    <source>
        <strain evidence="3 4">JCM 13191</strain>
    </source>
</reference>
<accession>A0A1W6MHC9</accession>
<dbReference type="NCBIfam" id="TIGR04183">
    <property type="entry name" value="Por_Secre_tail"/>
    <property type="match status" value="1"/>
</dbReference>